<dbReference type="OrthoDB" id="3191896at2759"/>
<proteinExistence type="predicted"/>
<dbReference type="Proteomes" id="UP000292702">
    <property type="component" value="Unassembled WGS sequence"/>
</dbReference>
<protein>
    <submittedName>
        <fullName evidence="2">Uncharacterized protein</fullName>
    </submittedName>
</protein>
<feature type="compositionally biased region" description="Basic and acidic residues" evidence="1">
    <location>
        <begin position="29"/>
        <end position="41"/>
    </location>
</feature>
<feature type="region of interest" description="Disordered" evidence="1">
    <location>
        <begin position="216"/>
        <end position="256"/>
    </location>
</feature>
<sequence length="278" mass="29732">MSLETVPAATADPTHRDQLIEKIFERVEAESERRAAVEETKAAAADEEEASQMEAEADDSVPSPVSPNGTITAASSVAAARQRRRGSVSVSRFGMVTDAIPEPVAVSTITTSLSPSTRPSRSSSIVLPAPKMYNVQPNHGSADSLASMLEDPSLQVEDHGHSTTMATIAGKQSISKAISQRLSRARTRSRDVLTSTANSSVIIGVAVQEATVEHHEEEHGDEVPNATVVSATVEGPNDHLKRRRSTPKLESQSSWMAKAKELTNRFKRKSMAALSPVS</sequence>
<evidence type="ECO:0000256" key="1">
    <source>
        <dbReference type="SAM" id="MobiDB-lite"/>
    </source>
</evidence>
<reference evidence="2 3" key="1">
    <citation type="submission" date="2018-11" db="EMBL/GenBank/DDBJ databases">
        <title>Genome assembly of Steccherinum ochraceum LE-BIN_3174, the white-rot fungus of the Steccherinaceae family (The Residual Polyporoid clade, Polyporales, Basidiomycota).</title>
        <authorList>
            <person name="Fedorova T.V."/>
            <person name="Glazunova O.A."/>
            <person name="Landesman E.O."/>
            <person name="Moiseenko K.V."/>
            <person name="Psurtseva N.V."/>
            <person name="Savinova O.S."/>
            <person name="Shakhova N.V."/>
            <person name="Tyazhelova T.V."/>
            <person name="Vasina D.V."/>
        </authorList>
    </citation>
    <scope>NUCLEOTIDE SEQUENCE [LARGE SCALE GENOMIC DNA]</scope>
    <source>
        <strain evidence="2 3">LE-BIN_3174</strain>
    </source>
</reference>
<accession>A0A4R0RYM5</accession>
<gene>
    <name evidence="2" type="ORF">EIP91_007765</name>
</gene>
<comment type="caution">
    <text evidence="2">The sequence shown here is derived from an EMBL/GenBank/DDBJ whole genome shotgun (WGS) entry which is preliminary data.</text>
</comment>
<evidence type="ECO:0000313" key="2">
    <source>
        <dbReference type="EMBL" id="TCD69418.1"/>
    </source>
</evidence>
<evidence type="ECO:0000313" key="3">
    <source>
        <dbReference type="Proteomes" id="UP000292702"/>
    </source>
</evidence>
<keyword evidence="3" id="KW-1185">Reference proteome</keyword>
<organism evidence="2 3">
    <name type="scientific">Steccherinum ochraceum</name>
    <dbReference type="NCBI Taxonomy" id="92696"/>
    <lineage>
        <taxon>Eukaryota</taxon>
        <taxon>Fungi</taxon>
        <taxon>Dikarya</taxon>
        <taxon>Basidiomycota</taxon>
        <taxon>Agaricomycotina</taxon>
        <taxon>Agaricomycetes</taxon>
        <taxon>Polyporales</taxon>
        <taxon>Steccherinaceae</taxon>
        <taxon>Steccherinum</taxon>
    </lineage>
</organism>
<dbReference type="EMBL" id="RWJN01000042">
    <property type="protein sequence ID" value="TCD69418.1"/>
    <property type="molecule type" value="Genomic_DNA"/>
</dbReference>
<dbReference type="AlphaFoldDB" id="A0A4R0RYM5"/>
<feature type="compositionally biased region" description="Acidic residues" evidence="1">
    <location>
        <begin position="45"/>
        <end position="59"/>
    </location>
</feature>
<feature type="region of interest" description="Disordered" evidence="1">
    <location>
        <begin position="29"/>
        <end position="89"/>
    </location>
</feature>
<dbReference type="STRING" id="92696.A0A4R0RYM5"/>
<name>A0A4R0RYM5_9APHY</name>